<keyword evidence="1 10" id="KW-0728">SH3 domain</keyword>
<dbReference type="SMART" id="SM00252">
    <property type="entry name" value="SH2"/>
    <property type="match status" value="1"/>
</dbReference>
<evidence type="ECO:0000313" key="16">
    <source>
        <dbReference type="EMBL" id="KAK0140510.1"/>
    </source>
</evidence>
<evidence type="ECO:0000256" key="8">
    <source>
        <dbReference type="ARBA" id="ARBA00023288"/>
    </source>
</evidence>
<feature type="region of interest" description="Disordered" evidence="13">
    <location>
        <begin position="51"/>
        <end position="84"/>
    </location>
</feature>
<reference evidence="16" key="1">
    <citation type="journal article" date="2023" name="Front. Mar. Sci.">
        <title>A new Merluccius polli reference genome to investigate the effects of global change in West African waters.</title>
        <authorList>
            <person name="Mateo J.L."/>
            <person name="Blanco-Fernandez C."/>
            <person name="Garcia-Vazquez E."/>
            <person name="Machado-Schiaffino G."/>
        </authorList>
    </citation>
    <scope>NUCLEOTIDE SEQUENCE</scope>
    <source>
        <strain evidence="16">C29</strain>
        <tissue evidence="16">Fin</tissue>
    </source>
</reference>
<evidence type="ECO:0000256" key="3">
    <source>
        <dbReference type="ARBA" id="ARBA00022707"/>
    </source>
</evidence>
<evidence type="ECO:0000256" key="6">
    <source>
        <dbReference type="ARBA" id="ARBA00022840"/>
    </source>
</evidence>
<dbReference type="PRINTS" id="PR00452">
    <property type="entry name" value="SH3DOMAIN"/>
</dbReference>
<dbReference type="SMART" id="SM00326">
    <property type="entry name" value="SH3"/>
    <property type="match status" value="1"/>
</dbReference>
<organism evidence="16 17">
    <name type="scientific">Merluccius polli</name>
    <name type="common">Benguela hake</name>
    <name type="synonym">Merluccius cadenati</name>
    <dbReference type="NCBI Taxonomy" id="89951"/>
    <lineage>
        <taxon>Eukaryota</taxon>
        <taxon>Metazoa</taxon>
        <taxon>Chordata</taxon>
        <taxon>Craniata</taxon>
        <taxon>Vertebrata</taxon>
        <taxon>Euteleostomi</taxon>
        <taxon>Actinopterygii</taxon>
        <taxon>Neopterygii</taxon>
        <taxon>Teleostei</taxon>
        <taxon>Neoteleostei</taxon>
        <taxon>Acanthomorphata</taxon>
        <taxon>Zeiogadaria</taxon>
        <taxon>Gadariae</taxon>
        <taxon>Gadiformes</taxon>
        <taxon>Gadoidei</taxon>
        <taxon>Merlucciidae</taxon>
        <taxon>Merluccius</taxon>
    </lineage>
</organism>
<evidence type="ECO:0000256" key="13">
    <source>
        <dbReference type="SAM" id="MobiDB-lite"/>
    </source>
</evidence>
<evidence type="ECO:0000256" key="12">
    <source>
        <dbReference type="RuleBase" id="RU362096"/>
    </source>
</evidence>
<dbReference type="GO" id="GO:0004715">
    <property type="term" value="F:non-membrane spanning protein tyrosine kinase activity"/>
    <property type="evidence" value="ECO:0007669"/>
    <property type="project" value="UniProtKB-EC"/>
</dbReference>
<keyword evidence="3" id="KW-0519">Myristate</keyword>
<dbReference type="PROSITE" id="PS00107">
    <property type="entry name" value="PROTEIN_KINASE_ATP"/>
    <property type="match status" value="1"/>
</dbReference>
<dbReference type="InterPro" id="IPR001452">
    <property type="entry name" value="SH3_domain"/>
</dbReference>
<evidence type="ECO:0000256" key="11">
    <source>
        <dbReference type="PROSITE-ProRule" id="PRU10141"/>
    </source>
</evidence>
<evidence type="ECO:0000259" key="14">
    <source>
        <dbReference type="PROSITE" id="PS50001"/>
    </source>
</evidence>
<keyword evidence="9" id="KW-0727">SH2 domain</keyword>
<evidence type="ECO:0000256" key="9">
    <source>
        <dbReference type="PROSITE-ProRule" id="PRU00191"/>
    </source>
</evidence>
<keyword evidence="4 11" id="KW-0547">Nucleotide-binding</keyword>
<feature type="domain" description="SH3" evidence="15">
    <location>
        <begin position="83"/>
        <end position="148"/>
    </location>
</feature>
<dbReference type="GO" id="GO:0005524">
    <property type="term" value="F:ATP binding"/>
    <property type="evidence" value="ECO:0007669"/>
    <property type="project" value="UniProtKB-UniRule"/>
</dbReference>
<evidence type="ECO:0000256" key="5">
    <source>
        <dbReference type="ARBA" id="ARBA00022777"/>
    </source>
</evidence>
<gene>
    <name evidence="16" type="primary">PTK6_0</name>
    <name evidence="16" type="ORF">N1851_022512</name>
</gene>
<dbReference type="PROSITE" id="PS50001">
    <property type="entry name" value="SH2"/>
    <property type="match status" value="1"/>
</dbReference>
<comment type="catalytic activity">
    <reaction evidence="12">
        <text>L-tyrosyl-[protein] + ATP = O-phospho-L-tyrosyl-[protein] + ADP + H(+)</text>
        <dbReference type="Rhea" id="RHEA:10596"/>
        <dbReference type="Rhea" id="RHEA-COMP:10136"/>
        <dbReference type="Rhea" id="RHEA-COMP:20101"/>
        <dbReference type="ChEBI" id="CHEBI:15378"/>
        <dbReference type="ChEBI" id="CHEBI:30616"/>
        <dbReference type="ChEBI" id="CHEBI:46858"/>
        <dbReference type="ChEBI" id="CHEBI:61978"/>
        <dbReference type="ChEBI" id="CHEBI:456216"/>
        <dbReference type="EC" id="2.7.10.2"/>
    </reaction>
</comment>
<comment type="similarity">
    <text evidence="12">Belongs to the protein kinase superfamily. Tyr protein kinase family.</text>
</comment>
<accession>A0AA47NX42</accession>
<keyword evidence="8" id="KW-0449">Lipoprotein</keyword>
<keyword evidence="7 12" id="KW-0829">Tyrosine-protein kinase</keyword>
<dbReference type="PANTHER" id="PTHR24418">
    <property type="entry name" value="TYROSINE-PROTEIN KINASE"/>
    <property type="match status" value="1"/>
</dbReference>
<dbReference type="EC" id="2.7.10.2" evidence="12"/>
<dbReference type="PROSITE" id="PS50002">
    <property type="entry name" value="SH3"/>
    <property type="match status" value="1"/>
</dbReference>
<evidence type="ECO:0000256" key="10">
    <source>
        <dbReference type="PROSITE-ProRule" id="PRU00192"/>
    </source>
</evidence>
<dbReference type="SUPFAM" id="SSF50044">
    <property type="entry name" value="SH3-domain"/>
    <property type="match status" value="1"/>
</dbReference>
<evidence type="ECO:0000256" key="2">
    <source>
        <dbReference type="ARBA" id="ARBA00022679"/>
    </source>
</evidence>
<feature type="binding site" evidence="11">
    <location>
        <position position="297"/>
    </location>
    <ligand>
        <name>ATP</name>
        <dbReference type="ChEBI" id="CHEBI:30616"/>
    </ligand>
</feature>
<dbReference type="InterPro" id="IPR017441">
    <property type="entry name" value="Protein_kinase_ATP_BS"/>
</dbReference>
<dbReference type="Gene3D" id="3.30.200.20">
    <property type="entry name" value="Phosphorylase Kinase, domain 1"/>
    <property type="match status" value="1"/>
</dbReference>
<evidence type="ECO:0000256" key="1">
    <source>
        <dbReference type="ARBA" id="ARBA00022443"/>
    </source>
</evidence>
<proteinExistence type="inferred from homology"/>
<dbReference type="Pfam" id="PF07653">
    <property type="entry name" value="SH3_2"/>
    <property type="match status" value="1"/>
</dbReference>
<dbReference type="Pfam" id="PF07714">
    <property type="entry name" value="PK_Tyr_Ser-Thr"/>
    <property type="match status" value="1"/>
</dbReference>
<evidence type="ECO:0000256" key="7">
    <source>
        <dbReference type="ARBA" id="ARBA00023137"/>
    </source>
</evidence>
<dbReference type="InterPro" id="IPR011009">
    <property type="entry name" value="Kinase-like_dom_sf"/>
</dbReference>
<keyword evidence="17" id="KW-1185">Reference proteome</keyword>
<dbReference type="SMART" id="SM00219">
    <property type="entry name" value="TyrKc"/>
    <property type="match status" value="1"/>
</dbReference>
<feature type="compositionally biased region" description="Acidic residues" evidence="13">
    <location>
        <begin position="59"/>
        <end position="68"/>
    </location>
</feature>
<dbReference type="InterPro" id="IPR001245">
    <property type="entry name" value="Ser-Thr/Tyr_kinase_cat_dom"/>
</dbReference>
<dbReference type="CDD" id="cd00173">
    <property type="entry name" value="SH2"/>
    <property type="match status" value="1"/>
</dbReference>
<dbReference type="InterPro" id="IPR036028">
    <property type="entry name" value="SH3-like_dom_sf"/>
</dbReference>
<name>A0AA47NX42_MERPO</name>
<dbReference type="InterPro" id="IPR050198">
    <property type="entry name" value="Non-receptor_tyrosine_kinases"/>
</dbReference>
<dbReference type="SUPFAM" id="SSF56112">
    <property type="entry name" value="Protein kinase-like (PK-like)"/>
    <property type="match status" value="1"/>
</dbReference>
<keyword evidence="6 11" id="KW-0067">ATP-binding</keyword>
<dbReference type="EMBL" id="JAOPHQ010004082">
    <property type="protein sequence ID" value="KAK0140510.1"/>
    <property type="molecule type" value="Genomic_DNA"/>
</dbReference>
<dbReference type="Proteomes" id="UP001174136">
    <property type="component" value="Unassembled WGS sequence"/>
</dbReference>
<evidence type="ECO:0000313" key="17">
    <source>
        <dbReference type="Proteomes" id="UP001174136"/>
    </source>
</evidence>
<keyword evidence="2 12" id="KW-0808">Transferase</keyword>
<dbReference type="SUPFAM" id="SSF55550">
    <property type="entry name" value="SH2 domain"/>
    <property type="match status" value="1"/>
</dbReference>
<dbReference type="AlphaFoldDB" id="A0AA47NX42"/>
<dbReference type="Gene3D" id="3.30.505.10">
    <property type="entry name" value="SH2 domain"/>
    <property type="match status" value="1"/>
</dbReference>
<keyword evidence="5 12" id="KW-0418">Kinase</keyword>
<evidence type="ECO:0000259" key="15">
    <source>
        <dbReference type="PROSITE" id="PS50002"/>
    </source>
</evidence>
<evidence type="ECO:0000256" key="4">
    <source>
        <dbReference type="ARBA" id="ARBA00022741"/>
    </source>
</evidence>
<feature type="domain" description="SH2" evidence="14">
    <location>
        <begin position="154"/>
        <end position="244"/>
    </location>
</feature>
<protein>
    <recommendedName>
        <fullName evidence="12">Tyrosine-protein kinase</fullName>
        <ecNumber evidence="12">2.7.10.2</ecNumber>
    </recommendedName>
</protein>
<dbReference type="PRINTS" id="PR00401">
    <property type="entry name" value="SH2DOMAIN"/>
</dbReference>
<dbReference type="Gene3D" id="2.30.30.40">
    <property type="entry name" value="SH3 Domains"/>
    <property type="match status" value="1"/>
</dbReference>
<dbReference type="InterPro" id="IPR020635">
    <property type="entry name" value="Tyr_kinase_cat_dom"/>
</dbReference>
<dbReference type="Gene3D" id="1.10.510.10">
    <property type="entry name" value="Transferase(Phosphotransferase) domain 1"/>
    <property type="match status" value="1"/>
</dbReference>
<sequence>MNEGMNAAARLVFNLPKFSHVTPPLFRDLHWLPVAARIKFKTMTLRARLSGDKNAGGGAEEDQEDQQQGEEREAAPAGDTGLGRPDIYKAVFSYQSRDEREMSFREGDLFDVITSRDGDWWAVRKVDPDGRALGSGYVPGNFLKREESVDAQPWYFGKMSRFEAQSHLMCPENKNGAFLVRLSQKGHVGYVLSVKQSRVKHFKVFQSDSDFWVEKEHVFCSLADLVNFYQSHQFSTREPLGQPCKRMEPHPADLSKATVDEWELPKEEFTLQEQLGSGYFADVYRGLWKNQINVAVKVLKAVHGHSLHFSFSPYSFSFLTALSNQEVYQKVASGYRMPCPSSCPNFIYSLMLSCWHAKEAHRPDFKELYDQLCTINSYDICEG</sequence>
<dbReference type="InterPro" id="IPR036860">
    <property type="entry name" value="SH2_dom_sf"/>
</dbReference>
<dbReference type="Pfam" id="PF00017">
    <property type="entry name" value="SH2"/>
    <property type="match status" value="1"/>
</dbReference>
<comment type="caution">
    <text evidence="16">The sequence shown here is derived from an EMBL/GenBank/DDBJ whole genome shotgun (WGS) entry which is preliminary data.</text>
</comment>
<dbReference type="InterPro" id="IPR000980">
    <property type="entry name" value="SH2"/>
</dbReference>